<proteinExistence type="predicted"/>
<dbReference type="GO" id="GO:0005737">
    <property type="term" value="C:cytoplasm"/>
    <property type="evidence" value="ECO:0007669"/>
    <property type="project" value="InterPro"/>
</dbReference>
<dbReference type="InterPro" id="IPR014879">
    <property type="entry name" value="Spo0A_C"/>
</dbReference>
<reference evidence="2" key="1">
    <citation type="submission" date="2020-10" db="EMBL/GenBank/DDBJ databases">
        <authorList>
            <person name="Gilroy R."/>
        </authorList>
    </citation>
    <scope>NUCLEOTIDE SEQUENCE</scope>
    <source>
        <strain evidence="2">CHK186-9395</strain>
    </source>
</reference>
<dbReference type="AlphaFoldDB" id="A0A9D1NE63"/>
<dbReference type="GO" id="GO:0003743">
    <property type="term" value="F:translation initiation factor activity"/>
    <property type="evidence" value="ECO:0007669"/>
    <property type="project" value="UniProtKB-KW"/>
</dbReference>
<dbReference type="Proteomes" id="UP000886861">
    <property type="component" value="Unassembled WGS sequence"/>
</dbReference>
<organism evidence="2 3">
    <name type="scientific">Candidatus Caccopulliclostridium gallistercoris</name>
    <dbReference type="NCBI Taxonomy" id="2840719"/>
    <lineage>
        <taxon>Bacteria</taxon>
        <taxon>Bacillati</taxon>
        <taxon>Bacillota</taxon>
        <taxon>Clostridia</taxon>
        <taxon>Candidatus Caccopulliclostridium</taxon>
    </lineage>
</organism>
<dbReference type="GO" id="GO:0003700">
    <property type="term" value="F:DNA-binding transcription factor activity"/>
    <property type="evidence" value="ECO:0007669"/>
    <property type="project" value="InterPro"/>
</dbReference>
<reference evidence="2" key="2">
    <citation type="journal article" date="2021" name="PeerJ">
        <title>Extensive microbial diversity within the chicken gut microbiome revealed by metagenomics and culture.</title>
        <authorList>
            <person name="Gilroy R."/>
            <person name="Ravi A."/>
            <person name="Getino M."/>
            <person name="Pursley I."/>
            <person name="Horton D.L."/>
            <person name="Alikhan N.F."/>
            <person name="Baker D."/>
            <person name="Gharbi K."/>
            <person name="Hall N."/>
            <person name="Watson M."/>
            <person name="Adriaenssens E.M."/>
            <person name="Foster-Nyarko E."/>
            <person name="Jarju S."/>
            <person name="Secka A."/>
            <person name="Antonio M."/>
            <person name="Oren A."/>
            <person name="Chaudhuri R.R."/>
            <person name="La Ragione R."/>
            <person name="Hildebrand F."/>
            <person name="Pallen M.J."/>
        </authorList>
    </citation>
    <scope>NUCLEOTIDE SEQUENCE</scope>
    <source>
        <strain evidence="2">CHK186-9395</strain>
    </source>
</reference>
<dbReference type="SUPFAM" id="SSF46894">
    <property type="entry name" value="C-terminal effector domain of the bipartite response regulators"/>
    <property type="match status" value="1"/>
</dbReference>
<dbReference type="Pfam" id="PF08769">
    <property type="entry name" value="Spo0A_C"/>
    <property type="match status" value="1"/>
</dbReference>
<dbReference type="GO" id="GO:0003677">
    <property type="term" value="F:DNA binding"/>
    <property type="evidence" value="ECO:0007669"/>
    <property type="project" value="InterPro"/>
</dbReference>
<evidence type="ECO:0000259" key="1">
    <source>
        <dbReference type="Pfam" id="PF08769"/>
    </source>
</evidence>
<dbReference type="InterPro" id="IPR016032">
    <property type="entry name" value="Sig_transdc_resp-reg_C-effctor"/>
</dbReference>
<dbReference type="Gene3D" id="1.10.10.10">
    <property type="entry name" value="Winged helix-like DNA-binding domain superfamily/Winged helix DNA-binding domain"/>
    <property type="match status" value="1"/>
</dbReference>
<dbReference type="GO" id="GO:0042173">
    <property type="term" value="P:regulation of sporulation resulting in formation of a cellular spore"/>
    <property type="evidence" value="ECO:0007669"/>
    <property type="project" value="InterPro"/>
</dbReference>
<evidence type="ECO:0000313" key="2">
    <source>
        <dbReference type="EMBL" id="HIV01266.1"/>
    </source>
</evidence>
<keyword evidence="2" id="KW-0396">Initiation factor</keyword>
<accession>A0A9D1NE63</accession>
<name>A0A9D1NE63_9FIRM</name>
<dbReference type="EMBL" id="DVOJ01000006">
    <property type="protein sequence ID" value="HIV01266.1"/>
    <property type="molecule type" value="Genomic_DNA"/>
</dbReference>
<dbReference type="InterPro" id="IPR036388">
    <property type="entry name" value="WH-like_DNA-bd_sf"/>
</dbReference>
<evidence type="ECO:0000313" key="3">
    <source>
        <dbReference type="Proteomes" id="UP000886861"/>
    </source>
</evidence>
<comment type="caution">
    <text evidence="2">The sequence shown here is derived from an EMBL/GenBank/DDBJ whole genome shotgun (WGS) entry which is preliminary data.</text>
</comment>
<dbReference type="GO" id="GO:0005509">
    <property type="term" value="F:calcium ion binding"/>
    <property type="evidence" value="ECO:0007669"/>
    <property type="project" value="InterPro"/>
</dbReference>
<gene>
    <name evidence="2" type="ORF">IAA62_01760</name>
</gene>
<protein>
    <submittedName>
        <fullName evidence="2">Sporulation initiation factor Spo0A C-terminal domain-containing protein</fullName>
    </submittedName>
</protein>
<feature type="domain" description="Sporulation initiation factor Spo0A C-terminal" evidence="1">
    <location>
        <begin position="12"/>
        <end position="113"/>
    </location>
</feature>
<sequence length="117" mass="13329">MDNKKLEKILSDIISVVGVPANIKGYKYLREAIFHVVKNNKLASSITKTLYPLVAEENSTSASKVERDIRHAIEVGYNSGRLVNINKIFDAEIFQPYYKPTNSEFIMLIADRMNFAF</sequence>
<keyword evidence="2" id="KW-0648">Protein biosynthesis</keyword>